<feature type="domain" description="Peptidase M28" evidence="9">
    <location>
        <begin position="314"/>
        <end position="518"/>
    </location>
</feature>
<evidence type="ECO:0000256" key="1">
    <source>
        <dbReference type="ARBA" id="ARBA00022438"/>
    </source>
</evidence>
<keyword evidence="11" id="KW-1185">Reference proteome</keyword>
<sequence length="572" mass="60514">MALHLARATRAALAAALALLALPAAAAPSFTPAEQAAAARVRADEISGHLRFLADDLLEGRAPGERGDDLAVRYLAAQLEAAGLEPGVPAEGGKPASWFQSVPLVKLTGAVPPEVEVRGARGALALSTRPSKEMDLIVAPSAEVDRVKLAGAGLVFVGYGITAPEHGWDDYRGADVRGKVVVILNFNPPFAGEGVRLWYGRWDYKYENAARHGAAGAIIVHTTPSASYPWQVLTASADGTEMALPQEPGEARLLAKMWVSEAAARRVFALAGQDLDERTRAAQDPQRRGLGAAPLGLGLSLDMPVARAVTPSANVVGLLRGTDAKLAQEYVLYSAHHDHLGQRAPVPPATDGIYNGALDNASGCATVLAIARAAAPAPARRSLLFVFFTAEEKGLLGARWFAQHPPAPAGRLAATINLDAVNILGRTSDLAMLGLGKSSVSEVVREVAAAQGRTVHGDAFPDRGSYYRSDHFELARVGVPDVSVKGGPHYLGRPEAWGREQQTAYEQRNYHQPSDEYPPAPGRWDLSGAVEDAQLQLVVGLRLADAPGLPRWNAGDEFEPARSAALRALTSR</sequence>
<dbReference type="GO" id="GO:0006508">
    <property type="term" value="P:proteolysis"/>
    <property type="evidence" value="ECO:0007669"/>
    <property type="project" value="UniProtKB-KW"/>
</dbReference>
<feature type="chain" id="PRO_5029800987" description="Peptidase M28" evidence="7">
    <location>
        <begin position="27"/>
        <end position="572"/>
    </location>
</feature>
<dbReference type="Pfam" id="PF04389">
    <property type="entry name" value="Peptidase_M28"/>
    <property type="match status" value="1"/>
</dbReference>
<dbReference type="PANTHER" id="PTHR12147">
    <property type="entry name" value="METALLOPEPTIDASE M28 FAMILY MEMBER"/>
    <property type="match status" value="1"/>
</dbReference>
<dbReference type="RefSeq" id="WP_176066533.1">
    <property type="nucleotide sequence ID" value="NZ_BJTG01000007.1"/>
</dbReference>
<dbReference type="AlphaFoldDB" id="A0A7I9VPN2"/>
<evidence type="ECO:0008006" key="12">
    <source>
        <dbReference type="Google" id="ProtNLM"/>
    </source>
</evidence>
<keyword evidence="1" id="KW-0031">Aminopeptidase</keyword>
<dbReference type="Pfam" id="PF02225">
    <property type="entry name" value="PA"/>
    <property type="match status" value="1"/>
</dbReference>
<dbReference type="SUPFAM" id="SSF53187">
    <property type="entry name" value="Zn-dependent exopeptidases"/>
    <property type="match status" value="1"/>
</dbReference>
<dbReference type="GO" id="GO:0004177">
    <property type="term" value="F:aminopeptidase activity"/>
    <property type="evidence" value="ECO:0007669"/>
    <property type="project" value="UniProtKB-KW"/>
</dbReference>
<evidence type="ECO:0000259" key="9">
    <source>
        <dbReference type="Pfam" id="PF04389"/>
    </source>
</evidence>
<evidence type="ECO:0000256" key="5">
    <source>
        <dbReference type="ARBA" id="ARBA00022801"/>
    </source>
</evidence>
<keyword evidence="3" id="KW-0479">Metal-binding</keyword>
<evidence type="ECO:0000313" key="10">
    <source>
        <dbReference type="EMBL" id="GEJ58198.1"/>
    </source>
</evidence>
<feature type="domain" description="PA" evidence="8">
    <location>
        <begin position="162"/>
        <end position="231"/>
    </location>
</feature>
<dbReference type="InterPro" id="IPR046450">
    <property type="entry name" value="PA_dom_sf"/>
</dbReference>
<evidence type="ECO:0000256" key="6">
    <source>
        <dbReference type="ARBA" id="ARBA00022833"/>
    </source>
</evidence>
<accession>A0A7I9VPN2</accession>
<keyword evidence="2" id="KW-0645">Protease</keyword>
<keyword evidence="5" id="KW-0378">Hydrolase</keyword>
<dbReference type="InterPro" id="IPR007484">
    <property type="entry name" value="Peptidase_M28"/>
</dbReference>
<dbReference type="Gene3D" id="3.40.630.10">
    <property type="entry name" value="Zn peptidases"/>
    <property type="match status" value="1"/>
</dbReference>
<evidence type="ECO:0000256" key="2">
    <source>
        <dbReference type="ARBA" id="ARBA00022670"/>
    </source>
</evidence>
<gene>
    <name evidence="10" type="ORF">AMYX_29390</name>
</gene>
<comment type="caution">
    <text evidence="10">The sequence shown here is derived from an EMBL/GenBank/DDBJ whole genome shotgun (WGS) entry which is preliminary data.</text>
</comment>
<dbReference type="Proteomes" id="UP000503640">
    <property type="component" value="Unassembled WGS sequence"/>
</dbReference>
<protein>
    <recommendedName>
        <fullName evidence="12">Peptidase M28</fullName>
    </recommendedName>
</protein>
<dbReference type="PANTHER" id="PTHR12147:SF56">
    <property type="entry name" value="AMINOPEPTIDASE YDR415C-RELATED"/>
    <property type="match status" value="1"/>
</dbReference>
<dbReference type="Gene3D" id="3.50.30.30">
    <property type="match status" value="1"/>
</dbReference>
<reference evidence="11" key="1">
    <citation type="journal article" date="2020" name="Appl. Environ. Microbiol.">
        <title>Diazotrophic Anaeromyxobacter Isolates from Soils.</title>
        <authorList>
            <person name="Masuda Y."/>
            <person name="Yamanaka H."/>
            <person name="Xu Z.X."/>
            <person name="Shiratori Y."/>
            <person name="Aono T."/>
            <person name="Amachi S."/>
            <person name="Senoo K."/>
            <person name="Itoh H."/>
        </authorList>
    </citation>
    <scope>NUCLEOTIDE SEQUENCE [LARGE SCALE GENOMIC DNA]</scope>
    <source>
        <strain evidence="11">R267</strain>
    </source>
</reference>
<feature type="signal peptide" evidence="7">
    <location>
        <begin position="1"/>
        <end position="26"/>
    </location>
</feature>
<dbReference type="EMBL" id="BJTG01000007">
    <property type="protein sequence ID" value="GEJ58198.1"/>
    <property type="molecule type" value="Genomic_DNA"/>
</dbReference>
<evidence type="ECO:0000256" key="7">
    <source>
        <dbReference type="SAM" id="SignalP"/>
    </source>
</evidence>
<evidence type="ECO:0000313" key="11">
    <source>
        <dbReference type="Proteomes" id="UP000503640"/>
    </source>
</evidence>
<evidence type="ECO:0000256" key="4">
    <source>
        <dbReference type="ARBA" id="ARBA00022729"/>
    </source>
</evidence>
<dbReference type="GO" id="GO:0046872">
    <property type="term" value="F:metal ion binding"/>
    <property type="evidence" value="ECO:0007669"/>
    <property type="project" value="UniProtKB-KW"/>
</dbReference>
<dbReference type="GO" id="GO:0008235">
    <property type="term" value="F:metalloexopeptidase activity"/>
    <property type="evidence" value="ECO:0007669"/>
    <property type="project" value="InterPro"/>
</dbReference>
<keyword evidence="4 7" id="KW-0732">Signal</keyword>
<evidence type="ECO:0000259" key="8">
    <source>
        <dbReference type="Pfam" id="PF02225"/>
    </source>
</evidence>
<evidence type="ECO:0000256" key="3">
    <source>
        <dbReference type="ARBA" id="ARBA00022723"/>
    </source>
</evidence>
<dbReference type="SUPFAM" id="SSF52025">
    <property type="entry name" value="PA domain"/>
    <property type="match status" value="1"/>
</dbReference>
<keyword evidence="6" id="KW-0862">Zinc</keyword>
<dbReference type="InterPro" id="IPR045175">
    <property type="entry name" value="M28_fam"/>
</dbReference>
<dbReference type="InterPro" id="IPR003137">
    <property type="entry name" value="PA_domain"/>
</dbReference>
<proteinExistence type="predicted"/>
<name>A0A7I9VPN2_9BACT</name>
<organism evidence="10 11">
    <name type="scientific">Anaeromyxobacter diazotrophicus</name>
    <dbReference type="NCBI Taxonomy" id="2590199"/>
    <lineage>
        <taxon>Bacteria</taxon>
        <taxon>Pseudomonadati</taxon>
        <taxon>Myxococcota</taxon>
        <taxon>Myxococcia</taxon>
        <taxon>Myxococcales</taxon>
        <taxon>Cystobacterineae</taxon>
        <taxon>Anaeromyxobacteraceae</taxon>
        <taxon>Anaeromyxobacter</taxon>
    </lineage>
</organism>